<dbReference type="FunFam" id="3.30.200.20:FF:000549">
    <property type="entry name" value="hydroxylysine kinase"/>
    <property type="match status" value="1"/>
</dbReference>
<dbReference type="InterPro" id="IPR002575">
    <property type="entry name" value="Aminoglycoside_PTrfase"/>
</dbReference>
<reference evidence="12" key="2">
    <citation type="submission" date="2025-08" db="UniProtKB">
        <authorList>
            <consortium name="Ensembl"/>
        </authorList>
    </citation>
    <scope>IDENTIFICATION</scope>
</reference>
<comment type="catalytic activity">
    <reaction evidence="6">
        <text>(5R)-5-hydroxy-L-lysine + GTP = (5R)-5-phosphooxy-L-lysine + GDP + H(+)</text>
        <dbReference type="Rhea" id="RHEA:19049"/>
        <dbReference type="ChEBI" id="CHEBI:15378"/>
        <dbReference type="ChEBI" id="CHEBI:37565"/>
        <dbReference type="ChEBI" id="CHEBI:57882"/>
        <dbReference type="ChEBI" id="CHEBI:58189"/>
        <dbReference type="ChEBI" id="CHEBI:58357"/>
        <dbReference type="EC" id="2.7.1.81"/>
    </reaction>
</comment>
<reference evidence="13" key="1">
    <citation type="submission" date="2018-12" db="EMBL/GenBank/DDBJ databases">
        <authorList>
            <person name="Yazar S."/>
        </authorList>
    </citation>
    <scope>NUCLEOTIDE SEQUENCE [LARGE SCALE GENOMIC DNA]</scope>
</reference>
<evidence type="ECO:0000256" key="3">
    <source>
        <dbReference type="ARBA" id="ARBA00022490"/>
    </source>
</evidence>
<dbReference type="STRING" id="29139.ENSVURP00010016746"/>
<dbReference type="Proteomes" id="UP000314987">
    <property type="component" value="Unassembled WGS sequence"/>
</dbReference>
<proteinExistence type="inferred from homology"/>
<evidence type="ECO:0000256" key="4">
    <source>
        <dbReference type="ARBA" id="ARBA00022679"/>
    </source>
</evidence>
<evidence type="ECO:0000313" key="12">
    <source>
        <dbReference type="Ensembl" id="ENSVURP00010016746.1"/>
    </source>
</evidence>
<dbReference type="GeneTree" id="ENSGT00390000011314"/>
<keyword evidence="5" id="KW-0418">Kinase</keyword>
<dbReference type="EC" id="2.7.1.81" evidence="8"/>
<dbReference type="GO" id="GO:0005737">
    <property type="term" value="C:cytoplasm"/>
    <property type="evidence" value="ECO:0007669"/>
    <property type="project" value="UniProtKB-SubCell"/>
</dbReference>
<dbReference type="InterPro" id="IPR050249">
    <property type="entry name" value="Pseudomonas-type_ThrB"/>
</dbReference>
<dbReference type="GeneID" id="114026947"/>
<comment type="function">
    <text evidence="7">Catalyzes the GTP-dependent phosphorylation of 5-hydroxy-L-lysine.</text>
</comment>
<dbReference type="RefSeq" id="XP_027696531.1">
    <property type="nucleotide sequence ID" value="XM_027840730.1"/>
</dbReference>
<evidence type="ECO:0000256" key="6">
    <source>
        <dbReference type="ARBA" id="ARBA00036820"/>
    </source>
</evidence>
<dbReference type="Ensembl" id="ENSVURT00010019036.1">
    <property type="protein sequence ID" value="ENSVURP00010016746.1"/>
    <property type="gene ID" value="ENSVURG00010012825.1"/>
</dbReference>
<evidence type="ECO:0000256" key="5">
    <source>
        <dbReference type="ARBA" id="ARBA00022777"/>
    </source>
</evidence>
<protein>
    <recommendedName>
        <fullName evidence="9">Hydroxylysine kinase</fullName>
        <ecNumber evidence="8">2.7.1.81</ecNumber>
    </recommendedName>
    <alternativeName>
        <fullName evidence="10">Aminoglycoside phosphotransferase domain-containing protein 1</fullName>
    </alternativeName>
</protein>
<dbReference type="RefSeq" id="XP_027696530.1">
    <property type="nucleotide sequence ID" value="XM_027840729.1"/>
</dbReference>
<evidence type="ECO:0000256" key="8">
    <source>
        <dbReference type="ARBA" id="ARBA00038873"/>
    </source>
</evidence>
<evidence type="ECO:0000256" key="7">
    <source>
        <dbReference type="ARBA" id="ARBA00037368"/>
    </source>
</evidence>
<dbReference type="Pfam" id="PF01636">
    <property type="entry name" value="APH"/>
    <property type="match status" value="1"/>
</dbReference>
<comment type="subcellular location">
    <subcellularLocation>
        <location evidence="1">Cytoplasm</location>
    </subcellularLocation>
</comment>
<accession>A0A4X2L3J4</accession>
<evidence type="ECO:0000256" key="2">
    <source>
        <dbReference type="ARBA" id="ARBA00006219"/>
    </source>
</evidence>
<feature type="domain" description="Aminoglycoside phosphotransferase" evidence="11">
    <location>
        <begin position="38"/>
        <end position="287"/>
    </location>
</feature>
<name>A0A4X2L3J4_VOMUR</name>
<dbReference type="GO" id="GO:0047992">
    <property type="term" value="F:hydroxylysine kinase activity"/>
    <property type="evidence" value="ECO:0007669"/>
    <property type="project" value="UniProtKB-EC"/>
</dbReference>
<dbReference type="Gene3D" id="3.90.1200.10">
    <property type="match status" value="1"/>
</dbReference>
<dbReference type="InterPro" id="IPR011009">
    <property type="entry name" value="Kinase-like_dom_sf"/>
</dbReference>
<dbReference type="PANTHER" id="PTHR21064">
    <property type="entry name" value="AMINOGLYCOSIDE PHOSPHOTRANSFERASE DOMAIN-CONTAINING PROTEIN-RELATED"/>
    <property type="match status" value="1"/>
</dbReference>
<organism evidence="12 13">
    <name type="scientific">Vombatus ursinus</name>
    <name type="common">Common wombat</name>
    <dbReference type="NCBI Taxonomy" id="29139"/>
    <lineage>
        <taxon>Eukaryota</taxon>
        <taxon>Metazoa</taxon>
        <taxon>Chordata</taxon>
        <taxon>Craniata</taxon>
        <taxon>Vertebrata</taxon>
        <taxon>Euteleostomi</taxon>
        <taxon>Mammalia</taxon>
        <taxon>Metatheria</taxon>
        <taxon>Diprotodontia</taxon>
        <taxon>Vombatidae</taxon>
        <taxon>Vombatus</taxon>
    </lineage>
</organism>
<dbReference type="CTD" id="123688"/>
<evidence type="ECO:0000256" key="10">
    <source>
        <dbReference type="ARBA" id="ARBA00076893"/>
    </source>
</evidence>
<dbReference type="FunFam" id="3.90.1200.10:FF:000007">
    <property type="entry name" value="hydroxylysine kinase isoform X1"/>
    <property type="match status" value="1"/>
</dbReference>
<dbReference type="OrthoDB" id="9973935at2759"/>
<evidence type="ECO:0000256" key="1">
    <source>
        <dbReference type="ARBA" id="ARBA00004496"/>
    </source>
</evidence>
<keyword evidence="3" id="KW-0963">Cytoplasm</keyword>
<dbReference type="OMA" id="AAHSCQL"/>
<keyword evidence="13" id="KW-1185">Reference proteome</keyword>
<sequence>MSSPEHQQSPALIRPAFSELQASELVESVFGLKVTQIQPLPSYVDQNFLVQVPRASKASGDPLKYVLKVNNTESSKNSDLVEVQSHIVMFLKAEGFPTATVHPTKGGSLTSLMSVDSGSETRSYLVRLFSFLPGKPIAQVPVTPKLLYEVGKLAAQMDRSLEKFHHPKISSLHRGDFIWNLRNVPLLEKYTYALGQGKNREMVDWVLKRFNDEIVPKLSCFRECINHGDLNSYNILAETSSKASGDPACHVSGVLDFEDMSQGYYVFELAITIMYMMMESKDPLAAGGHVLAGFESVIPLTAEERGALFLLVSSRFSQSLVMSAYASQLYPENKDYIMITARTGWMHLQNLLSRGQKAVEDIWFETAKSYTAGTF</sequence>
<evidence type="ECO:0000256" key="9">
    <source>
        <dbReference type="ARBA" id="ARBA00040505"/>
    </source>
</evidence>
<dbReference type="SUPFAM" id="SSF56112">
    <property type="entry name" value="Protein kinase-like (PK-like)"/>
    <property type="match status" value="1"/>
</dbReference>
<evidence type="ECO:0000259" key="11">
    <source>
        <dbReference type="Pfam" id="PF01636"/>
    </source>
</evidence>
<gene>
    <name evidence="12" type="primary">HYKK</name>
</gene>
<keyword evidence="4" id="KW-0808">Transferase</keyword>
<reference evidence="12" key="3">
    <citation type="submission" date="2025-09" db="UniProtKB">
        <authorList>
            <consortium name="Ensembl"/>
        </authorList>
    </citation>
    <scope>IDENTIFICATION</scope>
</reference>
<evidence type="ECO:0000313" key="13">
    <source>
        <dbReference type="Proteomes" id="UP000314987"/>
    </source>
</evidence>
<dbReference type="AlphaFoldDB" id="A0A4X2L3J4"/>
<comment type="similarity">
    <text evidence="2">Belongs to the aminoglycoside phosphotransferase family.</text>
</comment>
<dbReference type="PANTHER" id="PTHR21064:SF1">
    <property type="entry name" value="HYDROXYLYSINE KINASE"/>
    <property type="match status" value="1"/>
</dbReference>